<evidence type="ECO:0000313" key="4">
    <source>
        <dbReference type="Proteomes" id="UP000384372"/>
    </source>
</evidence>
<evidence type="ECO:0000256" key="1">
    <source>
        <dbReference type="SAM" id="MobiDB-lite"/>
    </source>
</evidence>
<accession>A0A6A7W9M1</accession>
<evidence type="ECO:0000256" key="2">
    <source>
        <dbReference type="SAM" id="SignalP"/>
    </source>
</evidence>
<comment type="caution">
    <text evidence="3">The sequence shown here is derived from an EMBL/GenBank/DDBJ whole genome shotgun (WGS) entry which is preliminary data.</text>
</comment>
<proteinExistence type="predicted"/>
<organism evidence="3 4">
    <name type="scientific">Segatella copri</name>
    <dbReference type="NCBI Taxonomy" id="165179"/>
    <lineage>
        <taxon>Bacteria</taxon>
        <taxon>Pseudomonadati</taxon>
        <taxon>Bacteroidota</taxon>
        <taxon>Bacteroidia</taxon>
        <taxon>Bacteroidales</taxon>
        <taxon>Prevotellaceae</taxon>
        <taxon>Segatella</taxon>
    </lineage>
</organism>
<reference evidence="3 4" key="1">
    <citation type="submission" date="2019-09" db="EMBL/GenBank/DDBJ databases">
        <title>Distinct polysaccharide growth profiles of human intestinal Prevotella copri isolates.</title>
        <authorList>
            <person name="Fehlner-Peach H."/>
            <person name="Magnabosco C."/>
            <person name="Raghavan V."/>
            <person name="Scher J.U."/>
            <person name="Tett A."/>
            <person name="Cox L.M."/>
            <person name="Gottsegen C."/>
            <person name="Watters A."/>
            <person name="Wiltshire- Gordon J.D."/>
            <person name="Segata N."/>
            <person name="Bonneau R."/>
            <person name="Littman D.R."/>
        </authorList>
    </citation>
    <scope>NUCLEOTIDE SEQUENCE [LARGE SCALE GENOMIC DNA]</scope>
    <source>
        <strain evidence="4">iAQ1173</strain>
    </source>
</reference>
<protein>
    <submittedName>
        <fullName evidence="3">Uncharacterized protein</fullName>
    </submittedName>
</protein>
<sequence length="181" mass="20747">MKLRKSVFAAIAATLLIAVSMQAKDEMKRIYIFGFASSFNDSIVCFTDVQAVDSAWLNSKNHFLVSREDYSYQLRDYLEGEGYKHPTCMVSYSTNLKKLTKKYNKMRNSYTAQPKKSKNKSGMIEDAAPKYQVKIIGMDRFIFSGIKPDYEANEEVAQKPAKKIKAKDALKQQKKKKRNAK</sequence>
<dbReference type="AlphaFoldDB" id="A0A6A7W9M1"/>
<keyword evidence="2" id="KW-0732">Signal</keyword>
<gene>
    <name evidence="3" type="ORF">F7D20_04235</name>
</gene>
<dbReference type="EMBL" id="VZAD01000037">
    <property type="protein sequence ID" value="MQP11187.1"/>
    <property type="molecule type" value="Genomic_DNA"/>
</dbReference>
<evidence type="ECO:0000313" key="3">
    <source>
        <dbReference type="EMBL" id="MQP11187.1"/>
    </source>
</evidence>
<feature type="compositionally biased region" description="Basic residues" evidence="1">
    <location>
        <begin position="172"/>
        <end position="181"/>
    </location>
</feature>
<feature type="chain" id="PRO_5025469250" evidence="2">
    <location>
        <begin position="24"/>
        <end position="181"/>
    </location>
</feature>
<feature type="signal peptide" evidence="2">
    <location>
        <begin position="1"/>
        <end position="23"/>
    </location>
</feature>
<feature type="region of interest" description="Disordered" evidence="1">
    <location>
        <begin position="154"/>
        <end position="181"/>
    </location>
</feature>
<keyword evidence="4" id="KW-1185">Reference proteome</keyword>
<name>A0A6A7W9M1_9BACT</name>
<dbReference type="Proteomes" id="UP000384372">
    <property type="component" value="Unassembled WGS sequence"/>
</dbReference>
<dbReference type="RefSeq" id="WP_158462980.1">
    <property type="nucleotide sequence ID" value="NZ_VZAD01000037.1"/>
</dbReference>
<dbReference type="OrthoDB" id="1081826at2"/>